<evidence type="ECO:0000256" key="1">
    <source>
        <dbReference type="ARBA" id="ARBA00022801"/>
    </source>
</evidence>
<evidence type="ECO:0000256" key="2">
    <source>
        <dbReference type="SAM" id="Phobius"/>
    </source>
</evidence>
<feature type="transmembrane region" description="Helical" evidence="2">
    <location>
        <begin position="21"/>
        <end position="46"/>
    </location>
</feature>
<evidence type="ECO:0000313" key="4">
    <source>
        <dbReference type="EMBL" id="DAG00862.1"/>
    </source>
</evidence>
<dbReference type="SUPFAM" id="SSF50630">
    <property type="entry name" value="Acid proteases"/>
    <property type="match status" value="1"/>
</dbReference>
<accession>A0A8S5V2A7</accession>
<keyword evidence="2" id="KW-0812">Transmembrane</keyword>
<dbReference type="PROSITE" id="PS00141">
    <property type="entry name" value="ASP_PROTEASE"/>
    <property type="match status" value="1"/>
</dbReference>
<dbReference type="InterPro" id="IPR001969">
    <property type="entry name" value="Aspartic_peptidase_AS"/>
</dbReference>
<dbReference type="GO" id="GO:0004190">
    <property type="term" value="F:aspartic-type endopeptidase activity"/>
    <property type="evidence" value="ECO:0007669"/>
    <property type="project" value="InterPro"/>
</dbReference>
<name>A0A8S5V2A7_9CAUD</name>
<dbReference type="PROSITE" id="PS50175">
    <property type="entry name" value="ASP_PROT_RETROV"/>
    <property type="match status" value="1"/>
</dbReference>
<organism evidence="4">
    <name type="scientific">CrAss-like virus sp. ctelJ1</name>
    <dbReference type="NCBI Taxonomy" id="2825838"/>
    <lineage>
        <taxon>Viruses</taxon>
        <taxon>Duplodnaviria</taxon>
        <taxon>Heunggongvirae</taxon>
        <taxon>Uroviricota</taxon>
        <taxon>Caudoviricetes</taxon>
        <taxon>Crassvirales</taxon>
    </lineage>
</organism>
<protein>
    <submittedName>
        <fullName evidence="4">Retropepsin-like protein</fullName>
    </submittedName>
</protein>
<dbReference type="GO" id="GO:0006508">
    <property type="term" value="P:proteolysis"/>
    <property type="evidence" value="ECO:0007669"/>
    <property type="project" value="InterPro"/>
</dbReference>
<dbReference type="EMBL" id="BK016184">
    <property type="protein sequence ID" value="DAG00862.1"/>
    <property type="molecule type" value="Genomic_DNA"/>
</dbReference>
<keyword evidence="1" id="KW-0378">Hydrolase</keyword>
<dbReference type="InterPro" id="IPR021109">
    <property type="entry name" value="Peptidase_aspartic_dom_sf"/>
</dbReference>
<dbReference type="Pfam" id="PF13650">
    <property type="entry name" value="Asp_protease_2"/>
    <property type="match status" value="1"/>
</dbReference>
<keyword evidence="2" id="KW-0472">Membrane</keyword>
<sequence length="188" mass="21287">MAFKSILTINKYSVWIVREKILGVIAVILIIVAVIIMVILFCDFISRKISAKRRNKTAVSFFETLNLVGLPIITVNNNGHKLNFLLDTGSNTSYINEGCIDMLDYKKTDEKGKIVGMNGTVSAGEFIEMNISYRNNSFEETFLTANLNDLFAKIRANKGIELHGLIGVSFFDRYRYILDFKEYAAYQG</sequence>
<keyword evidence="2" id="KW-1133">Transmembrane helix</keyword>
<dbReference type="CDD" id="cd00303">
    <property type="entry name" value="retropepsin_like"/>
    <property type="match status" value="1"/>
</dbReference>
<proteinExistence type="predicted"/>
<evidence type="ECO:0000259" key="3">
    <source>
        <dbReference type="PROSITE" id="PS50175"/>
    </source>
</evidence>
<dbReference type="InterPro" id="IPR001995">
    <property type="entry name" value="Peptidase_A2_cat"/>
</dbReference>
<dbReference type="Gene3D" id="2.40.70.10">
    <property type="entry name" value="Acid Proteases"/>
    <property type="match status" value="1"/>
</dbReference>
<reference evidence="4" key="1">
    <citation type="journal article" date="2021" name="Proc. Natl. Acad. Sci. U.S.A.">
        <title>A Catalog of Tens of Thousands of Viruses from Human Metagenomes Reveals Hidden Associations with Chronic Diseases.</title>
        <authorList>
            <person name="Tisza M.J."/>
            <person name="Buck C.B."/>
        </authorList>
    </citation>
    <scope>NUCLEOTIDE SEQUENCE</scope>
    <source>
        <strain evidence="4">CtelJ1</strain>
    </source>
</reference>
<feature type="domain" description="Peptidase A2" evidence="3">
    <location>
        <begin position="82"/>
        <end position="170"/>
    </location>
</feature>